<reference evidence="3" key="1">
    <citation type="submission" date="2011-08" db="EMBL/GenBank/DDBJ databases">
        <authorList>
            <person name="Rombauts S."/>
        </authorList>
    </citation>
    <scope>NUCLEOTIDE SEQUENCE</scope>
    <source>
        <strain evidence="3">London</strain>
    </source>
</reference>
<dbReference type="EMBL" id="CAEY01000737">
    <property type="status" value="NOT_ANNOTATED_CDS"/>
    <property type="molecule type" value="Genomic_DNA"/>
</dbReference>
<feature type="compositionally biased region" description="Polar residues" evidence="1">
    <location>
        <begin position="250"/>
        <end position="267"/>
    </location>
</feature>
<evidence type="ECO:0000313" key="2">
    <source>
        <dbReference type="EnsemblMetazoa" id="tetur28g00600.1"/>
    </source>
</evidence>
<name>T1KZ75_TETUR</name>
<dbReference type="AlphaFoldDB" id="T1KZ75"/>
<protein>
    <submittedName>
        <fullName evidence="2">Uncharacterized protein</fullName>
    </submittedName>
</protein>
<reference evidence="2" key="2">
    <citation type="submission" date="2015-06" db="UniProtKB">
        <authorList>
            <consortium name="EnsemblMetazoa"/>
        </authorList>
    </citation>
    <scope>IDENTIFICATION</scope>
</reference>
<feature type="compositionally biased region" description="Low complexity" evidence="1">
    <location>
        <begin position="114"/>
        <end position="129"/>
    </location>
</feature>
<feature type="region of interest" description="Disordered" evidence="1">
    <location>
        <begin position="114"/>
        <end position="142"/>
    </location>
</feature>
<organism evidence="2 3">
    <name type="scientific">Tetranychus urticae</name>
    <name type="common">Two-spotted spider mite</name>
    <dbReference type="NCBI Taxonomy" id="32264"/>
    <lineage>
        <taxon>Eukaryota</taxon>
        <taxon>Metazoa</taxon>
        <taxon>Ecdysozoa</taxon>
        <taxon>Arthropoda</taxon>
        <taxon>Chelicerata</taxon>
        <taxon>Arachnida</taxon>
        <taxon>Acari</taxon>
        <taxon>Acariformes</taxon>
        <taxon>Trombidiformes</taxon>
        <taxon>Prostigmata</taxon>
        <taxon>Eleutherengona</taxon>
        <taxon>Raphignathae</taxon>
        <taxon>Tetranychoidea</taxon>
        <taxon>Tetranychidae</taxon>
        <taxon>Tetranychus</taxon>
    </lineage>
</organism>
<dbReference type="Proteomes" id="UP000015104">
    <property type="component" value="Unassembled WGS sequence"/>
</dbReference>
<dbReference type="HOGENOM" id="CLU_1191225_0_0_1"/>
<feature type="region of interest" description="Disordered" evidence="1">
    <location>
        <begin position="246"/>
        <end position="284"/>
    </location>
</feature>
<feature type="region of interest" description="Disordered" evidence="1">
    <location>
        <begin position="184"/>
        <end position="214"/>
    </location>
</feature>
<dbReference type="STRING" id="32264.T1KZ75"/>
<keyword evidence="3" id="KW-1185">Reference proteome</keyword>
<accession>T1KZ75</accession>
<feature type="compositionally biased region" description="Low complexity" evidence="1">
    <location>
        <begin position="184"/>
        <end position="202"/>
    </location>
</feature>
<dbReference type="EnsemblMetazoa" id="tetur28g00600.1">
    <property type="protein sequence ID" value="tetur28g00600.1"/>
    <property type="gene ID" value="tetur28g00600"/>
</dbReference>
<evidence type="ECO:0000256" key="1">
    <source>
        <dbReference type="SAM" id="MobiDB-lite"/>
    </source>
</evidence>
<sequence>MRKEDELREKKKSNKFRLFPLSFFLSLIQHYHYHDDDDHHHHQQQHHVVVCNQRNITLIFANLDLPEIKGPHRKFRTLVSSYMALKHSPSKRKNTFQRFQKSLTSEQAEINKPISQVSSIESSSKDVPSTTTSGSKPTIKAPAIISQHQSARFMLTNPIVSAATAEAAAASSSLTATANSTTALITESSSSPASTTSSPTNSSRHKSPHETSPSLRAAVIKKAANRQNIITIEKYEAPTRLFSDLVDSCGTPTNTEGTPSLTESTDSGGVAFTDEEMASNRGNK</sequence>
<evidence type="ECO:0000313" key="3">
    <source>
        <dbReference type="Proteomes" id="UP000015104"/>
    </source>
</evidence>
<proteinExistence type="predicted"/>